<keyword evidence="2" id="KW-1185">Reference proteome</keyword>
<protein>
    <submittedName>
        <fullName evidence="1">Uncharacterized protein</fullName>
    </submittedName>
</protein>
<accession>A0ABY5DPK8</accession>
<sequence length="104" mass="11698">MTPSGSSYQRFRRALATQNLTIIRAAAAELPQVRLDDALEVCVLLRDREPERYERAAVRWIARFCVEREQVSVEDVAHASTAFALMRTEPERALGILQVLCAGP</sequence>
<reference evidence="1 2" key="1">
    <citation type="submission" date="2022-06" db="EMBL/GenBank/DDBJ databases">
        <title>Paraconexibacter antarcticus.</title>
        <authorList>
            <person name="Kim C.S."/>
        </authorList>
    </citation>
    <scope>NUCLEOTIDE SEQUENCE [LARGE SCALE GENOMIC DNA]</scope>
    <source>
        <strain evidence="1 2">02-257</strain>
    </source>
</reference>
<dbReference type="Proteomes" id="UP001056035">
    <property type="component" value="Chromosome"/>
</dbReference>
<evidence type="ECO:0000313" key="1">
    <source>
        <dbReference type="EMBL" id="UTI62727.1"/>
    </source>
</evidence>
<dbReference type="EMBL" id="CP098502">
    <property type="protein sequence ID" value="UTI62727.1"/>
    <property type="molecule type" value="Genomic_DNA"/>
</dbReference>
<evidence type="ECO:0000313" key="2">
    <source>
        <dbReference type="Proteomes" id="UP001056035"/>
    </source>
</evidence>
<organism evidence="1 2">
    <name type="scientific">Paraconexibacter antarcticus</name>
    <dbReference type="NCBI Taxonomy" id="2949664"/>
    <lineage>
        <taxon>Bacteria</taxon>
        <taxon>Bacillati</taxon>
        <taxon>Actinomycetota</taxon>
        <taxon>Thermoleophilia</taxon>
        <taxon>Solirubrobacterales</taxon>
        <taxon>Paraconexibacteraceae</taxon>
        <taxon>Paraconexibacter</taxon>
    </lineage>
</organism>
<gene>
    <name evidence="1" type="ORF">NBH00_15320</name>
</gene>
<name>A0ABY5DPK8_9ACTN</name>
<dbReference type="RefSeq" id="WP_254569462.1">
    <property type="nucleotide sequence ID" value="NZ_CP098502.1"/>
</dbReference>
<proteinExistence type="predicted"/>